<reference evidence="1" key="1">
    <citation type="submission" date="2023-08" db="EMBL/GenBank/DDBJ databases">
        <title>A de novo genome assembly of Solanum verrucosum Schlechtendal, a Mexican diploid species geographically isolated from the other diploid A-genome species in potato relatives.</title>
        <authorList>
            <person name="Hosaka K."/>
        </authorList>
    </citation>
    <scope>NUCLEOTIDE SEQUENCE</scope>
    <source>
        <tissue evidence="1">Young leaves</tissue>
    </source>
</reference>
<accession>A0AAF0UII9</accession>
<dbReference type="InterPro" id="IPR036188">
    <property type="entry name" value="FAD/NAD-bd_sf"/>
</dbReference>
<dbReference type="Proteomes" id="UP001234989">
    <property type="component" value="Chromosome 9"/>
</dbReference>
<proteinExistence type="predicted"/>
<protein>
    <submittedName>
        <fullName evidence="1">Uncharacterized protein</fullName>
    </submittedName>
</protein>
<dbReference type="EMBL" id="CP133620">
    <property type="protein sequence ID" value="WMV47018.1"/>
    <property type="molecule type" value="Genomic_DNA"/>
</dbReference>
<organism evidence="1 2">
    <name type="scientific">Solanum verrucosum</name>
    <dbReference type="NCBI Taxonomy" id="315347"/>
    <lineage>
        <taxon>Eukaryota</taxon>
        <taxon>Viridiplantae</taxon>
        <taxon>Streptophyta</taxon>
        <taxon>Embryophyta</taxon>
        <taxon>Tracheophyta</taxon>
        <taxon>Spermatophyta</taxon>
        <taxon>Magnoliopsida</taxon>
        <taxon>eudicotyledons</taxon>
        <taxon>Gunneridae</taxon>
        <taxon>Pentapetalae</taxon>
        <taxon>asterids</taxon>
        <taxon>lamiids</taxon>
        <taxon>Solanales</taxon>
        <taxon>Solanaceae</taxon>
        <taxon>Solanoideae</taxon>
        <taxon>Solaneae</taxon>
        <taxon>Solanum</taxon>
    </lineage>
</organism>
<dbReference type="AlphaFoldDB" id="A0AAF0UII9"/>
<gene>
    <name evidence="1" type="ORF">MTR67_040403</name>
</gene>
<keyword evidence="2" id="KW-1185">Reference proteome</keyword>
<name>A0AAF0UII9_SOLVR</name>
<sequence>MVNLAKEAVEVNVASGEMKLYACDFLILATGVTNEGHIPKVGGLENFKGEKIHSRLYLMNFVIDIDDVPPV</sequence>
<evidence type="ECO:0000313" key="1">
    <source>
        <dbReference type="EMBL" id="WMV47018.1"/>
    </source>
</evidence>
<dbReference type="SUPFAM" id="SSF51905">
    <property type="entry name" value="FAD/NAD(P)-binding domain"/>
    <property type="match status" value="1"/>
</dbReference>
<dbReference type="Gene3D" id="3.50.50.60">
    <property type="entry name" value="FAD/NAD(P)-binding domain"/>
    <property type="match status" value="1"/>
</dbReference>
<evidence type="ECO:0000313" key="2">
    <source>
        <dbReference type="Proteomes" id="UP001234989"/>
    </source>
</evidence>